<reference evidence="2" key="1">
    <citation type="submission" date="2020-05" db="EMBL/GenBank/DDBJ databases">
        <authorList>
            <person name="Chiriac C."/>
            <person name="Salcher M."/>
            <person name="Ghai R."/>
            <person name="Kavagutti S V."/>
        </authorList>
    </citation>
    <scope>NUCLEOTIDE SEQUENCE</scope>
</reference>
<gene>
    <name evidence="2" type="ORF">UFOPK1722_00664</name>
</gene>
<sequence length="271" mass="28182">MPPTIAGGPQLLTVPTNAPNPTADPRWPSTPGVGRIVVNDVEVPVQITRVDPAIGRTPPAQRTQTEIDQIRSVGEQMLVIVQNAAGARTVIPITLRYTDTGAVFSGLVRDPITGQNEEIPVEDVALLVGGGLVLMVGGISADGVTTDVDFNGVLRLGQGGWIAVLAYGLDPLTPGRAIIMSTPRLIGEFQTDTNGGISAQAKIPSDLAVGDHTAIVTVGDESASIGFKVVDAAGLPTTGRGTDLAVWSLFGVVFGVIFRQTTVASRRRPLP</sequence>
<organism evidence="2">
    <name type="scientific">freshwater metagenome</name>
    <dbReference type="NCBI Taxonomy" id="449393"/>
    <lineage>
        <taxon>unclassified sequences</taxon>
        <taxon>metagenomes</taxon>
        <taxon>ecological metagenomes</taxon>
    </lineage>
</organism>
<proteinExistence type="predicted"/>
<evidence type="ECO:0000256" key="1">
    <source>
        <dbReference type="SAM" id="MobiDB-lite"/>
    </source>
</evidence>
<accession>A0A6J6EK12</accession>
<name>A0A6J6EK12_9ZZZZ</name>
<protein>
    <submittedName>
        <fullName evidence="2">Unannotated protein</fullName>
    </submittedName>
</protein>
<feature type="region of interest" description="Disordered" evidence="1">
    <location>
        <begin position="1"/>
        <end position="29"/>
    </location>
</feature>
<evidence type="ECO:0000313" key="2">
    <source>
        <dbReference type="EMBL" id="CAB4575729.1"/>
    </source>
</evidence>
<dbReference type="AlphaFoldDB" id="A0A6J6EK12"/>
<dbReference type="EMBL" id="CAEZTS010000043">
    <property type="protein sequence ID" value="CAB4575729.1"/>
    <property type="molecule type" value="Genomic_DNA"/>
</dbReference>